<keyword evidence="3" id="KW-0406">Ion transport</keyword>
<keyword evidence="2" id="KW-0813">Transport</keyword>
<evidence type="ECO:0000256" key="1">
    <source>
        <dbReference type="ARBA" id="ARBA00006709"/>
    </source>
</evidence>
<protein>
    <submittedName>
        <fullName evidence="4">H+transporting two-sector ATPase C (AC39) subunit</fullName>
    </submittedName>
</protein>
<dbReference type="Gene3D" id="1.10.132.50">
    <property type="entry name" value="ATP synthase (C/AC39) subunit, domain 3"/>
    <property type="match status" value="1"/>
</dbReference>
<dbReference type="Gene3D" id="1.20.1690.10">
    <property type="entry name" value="V-type ATP synthase subunit C domain"/>
    <property type="match status" value="2"/>
</dbReference>
<dbReference type="SUPFAM" id="SSF103486">
    <property type="entry name" value="V-type ATP synthase subunit C"/>
    <property type="match status" value="1"/>
</dbReference>
<dbReference type="OrthoDB" id="1653at2"/>
<dbReference type="InterPro" id="IPR044911">
    <property type="entry name" value="V-type_ATPase_csu/dsu_dom_3"/>
</dbReference>
<keyword evidence="5" id="KW-1185">Reference proteome</keyword>
<dbReference type="InterPro" id="IPR036079">
    <property type="entry name" value="ATPase_csu/dsu_sf"/>
</dbReference>
<dbReference type="EMBL" id="CP001997">
    <property type="protein sequence ID" value="ADE56938.1"/>
    <property type="molecule type" value="Genomic_DNA"/>
</dbReference>
<evidence type="ECO:0000313" key="4">
    <source>
        <dbReference type="EMBL" id="ADE56938.1"/>
    </source>
</evidence>
<dbReference type="GO" id="GO:0046961">
    <property type="term" value="F:proton-transporting ATPase activity, rotational mechanism"/>
    <property type="evidence" value="ECO:0007669"/>
    <property type="project" value="InterPro"/>
</dbReference>
<dbReference type="HOGENOM" id="CLU_059311_1_0_0"/>
<sequence length="336" mass="38736">MATAVRYGYTVARLRAMESRLLDDSVLQRLIDCEDLDSAMKVLGETVYASWLVELKTNAEFDKAIESELNYVYKEVSKFAPDSALVEMCRLPYDFHNVKVLLKSQILQRESGERRFELLTSLGNIPTDDLIMAVESEDFRLLPYSLHSVFPRALALWEQTRNILEVECYLDEILFQEMLKMARKLEFDTPLLWVRGKIDAENLRNMLRLKRMDKDTATVEPYLHNGGFVSIERLLAILSEPVEGWIRVLSYADIGKVLSNVQDGSDMNALLVEMEKVLDDYITRILETAKYGAFAPENVLSYLWRKEIEAKNLRIALVSVANGMDMDLTRRLMRRG</sequence>
<name>D5EEF6_AMICL</name>
<dbReference type="InterPro" id="IPR002843">
    <property type="entry name" value="ATPase_V0-cplx_csu/dsu"/>
</dbReference>
<dbReference type="RefSeq" id="WP_013048204.1">
    <property type="nucleotide sequence ID" value="NC_014011.1"/>
</dbReference>
<dbReference type="Pfam" id="PF01992">
    <property type="entry name" value="vATP-synt_AC39"/>
    <property type="match status" value="1"/>
</dbReference>
<dbReference type="PANTHER" id="PTHR38682:SF1">
    <property type="entry name" value="V-TYPE ATP SYNTHASE SUBUNIT C"/>
    <property type="match status" value="1"/>
</dbReference>
<proteinExistence type="inferred from homology"/>
<dbReference type="KEGG" id="aco:Amico_0805"/>
<evidence type="ECO:0000256" key="3">
    <source>
        <dbReference type="ARBA" id="ARBA00023065"/>
    </source>
</evidence>
<reference evidence="4 5" key="1">
    <citation type="journal article" date="2010" name="Stand. Genomic Sci.">
        <title>Complete genome sequence of Aminobacterium colombiense type strain (ALA-1).</title>
        <authorList>
            <person name="Chertkov O."/>
            <person name="Sikorski J."/>
            <person name="Brambilla E."/>
            <person name="Lapidus A."/>
            <person name="Copeland A."/>
            <person name="Glavina Del Rio T."/>
            <person name="Nolan M."/>
            <person name="Lucas S."/>
            <person name="Tice H."/>
            <person name="Cheng J.F."/>
            <person name="Han C."/>
            <person name="Detter J.C."/>
            <person name="Bruce D."/>
            <person name="Tapia R."/>
            <person name="Goodwin L."/>
            <person name="Pitluck S."/>
            <person name="Liolios K."/>
            <person name="Ivanova N."/>
            <person name="Mavromatis K."/>
            <person name="Ovchinnikova G."/>
            <person name="Pati A."/>
            <person name="Chen A."/>
            <person name="Palaniappan K."/>
            <person name="Land M."/>
            <person name="Hauser L."/>
            <person name="Chang Y.J."/>
            <person name="Jeffries C.D."/>
            <person name="Spring S."/>
            <person name="Rohde M."/>
            <person name="Goker M."/>
            <person name="Bristow J."/>
            <person name="Eisen J.A."/>
            <person name="Markowitz V."/>
            <person name="Hugenholtz P."/>
            <person name="Kyrpides N.C."/>
            <person name="Klenk H.P."/>
        </authorList>
    </citation>
    <scope>NUCLEOTIDE SEQUENCE [LARGE SCALE GENOMIC DNA]</scope>
    <source>
        <strain evidence="5">DSM 12261 / ALA-1</strain>
    </source>
</reference>
<comment type="similarity">
    <text evidence="1">Belongs to the V-ATPase V0D/AC39 subunit family.</text>
</comment>
<dbReference type="InterPro" id="IPR035067">
    <property type="entry name" value="V-type_ATPase_csu/dsu"/>
</dbReference>
<dbReference type="STRING" id="572547.Amico_0805"/>
<evidence type="ECO:0000313" key="5">
    <source>
        <dbReference type="Proteomes" id="UP000002366"/>
    </source>
</evidence>
<dbReference type="InterPro" id="IPR050873">
    <property type="entry name" value="V-ATPase_V0D/AC39_subunit"/>
</dbReference>
<organism evidence="4 5">
    <name type="scientific">Aminobacterium colombiense (strain DSM 12261 / ALA-1)</name>
    <dbReference type="NCBI Taxonomy" id="572547"/>
    <lineage>
        <taxon>Bacteria</taxon>
        <taxon>Thermotogati</taxon>
        <taxon>Synergistota</taxon>
        <taxon>Synergistia</taxon>
        <taxon>Synergistales</taxon>
        <taxon>Aminobacteriaceae</taxon>
        <taxon>Aminobacterium</taxon>
    </lineage>
</organism>
<accession>D5EEF6</accession>
<dbReference type="eggNOG" id="COG1527">
    <property type="taxonomic scope" value="Bacteria"/>
</dbReference>
<dbReference type="AlphaFoldDB" id="D5EEF6"/>
<gene>
    <name evidence="4" type="ordered locus">Amico_0805</name>
</gene>
<evidence type="ECO:0000256" key="2">
    <source>
        <dbReference type="ARBA" id="ARBA00022448"/>
    </source>
</evidence>
<dbReference type="Proteomes" id="UP000002366">
    <property type="component" value="Chromosome"/>
</dbReference>
<dbReference type="PANTHER" id="PTHR38682">
    <property type="entry name" value="V-TYPE ATP SYNTHASE SUBUNIT C"/>
    <property type="match status" value="1"/>
</dbReference>